<dbReference type="EMBL" id="CAJNOG010000010">
    <property type="protein sequence ID" value="CAF0744236.1"/>
    <property type="molecule type" value="Genomic_DNA"/>
</dbReference>
<dbReference type="AlphaFoldDB" id="A0A813P2W3"/>
<evidence type="ECO:0000256" key="2">
    <source>
        <dbReference type="SAM" id="Phobius"/>
    </source>
</evidence>
<proteinExistence type="predicted"/>
<feature type="compositionally biased region" description="Acidic residues" evidence="1">
    <location>
        <begin position="1"/>
        <end position="12"/>
    </location>
</feature>
<evidence type="ECO:0000313" key="5">
    <source>
        <dbReference type="Proteomes" id="UP000663845"/>
    </source>
</evidence>
<sequence>MNESNDEHEEEQQTPLVSKKQQTDNNNIARTYHSFADFIAEQASKTTTIKPITMNSTSNEVQMDDSISWRIWLFMPCIILLCICIFNCIYQMKCIKDDDDGYQCFCGELPDSKSSLNVTHDKLCGMEFSCQCCPTSTDE</sequence>
<feature type="transmembrane region" description="Helical" evidence="2">
    <location>
        <begin position="71"/>
        <end position="90"/>
    </location>
</feature>
<name>A0A813P2W3_9BILA</name>
<keyword evidence="2" id="KW-0812">Transmembrane</keyword>
<feature type="region of interest" description="Disordered" evidence="1">
    <location>
        <begin position="1"/>
        <end position="21"/>
    </location>
</feature>
<dbReference type="EMBL" id="CAJOAZ010001716">
    <property type="protein sequence ID" value="CAF3847870.1"/>
    <property type="molecule type" value="Genomic_DNA"/>
</dbReference>
<dbReference type="Proteomes" id="UP000663845">
    <property type="component" value="Unassembled WGS sequence"/>
</dbReference>
<keyword evidence="2" id="KW-1133">Transmembrane helix</keyword>
<evidence type="ECO:0000313" key="4">
    <source>
        <dbReference type="EMBL" id="CAF3847870.1"/>
    </source>
</evidence>
<keyword evidence="2" id="KW-0472">Membrane</keyword>
<evidence type="ECO:0000313" key="3">
    <source>
        <dbReference type="EMBL" id="CAF0744236.1"/>
    </source>
</evidence>
<protein>
    <submittedName>
        <fullName evidence="3">Uncharacterized protein</fullName>
    </submittedName>
</protein>
<gene>
    <name evidence="3" type="ORF">JYZ213_LOCUS2076</name>
    <name evidence="4" type="ORF">OXD698_LOCUS21099</name>
</gene>
<evidence type="ECO:0000256" key="1">
    <source>
        <dbReference type="SAM" id="MobiDB-lite"/>
    </source>
</evidence>
<reference evidence="3" key="1">
    <citation type="submission" date="2021-02" db="EMBL/GenBank/DDBJ databases">
        <authorList>
            <person name="Nowell W R."/>
        </authorList>
    </citation>
    <scope>NUCLEOTIDE SEQUENCE</scope>
</reference>
<comment type="caution">
    <text evidence="3">The sequence shown here is derived from an EMBL/GenBank/DDBJ whole genome shotgun (WGS) entry which is preliminary data.</text>
</comment>
<organism evidence="3 5">
    <name type="scientific">Adineta steineri</name>
    <dbReference type="NCBI Taxonomy" id="433720"/>
    <lineage>
        <taxon>Eukaryota</taxon>
        <taxon>Metazoa</taxon>
        <taxon>Spiralia</taxon>
        <taxon>Gnathifera</taxon>
        <taxon>Rotifera</taxon>
        <taxon>Eurotatoria</taxon>
        <taxon>Bdelloidea</taxon>
        <taxon>Adinetida</taxon>
        <taxon>Adinetidae</taxon>
        <taxon>Adineta</taxon>
    </lineage>
</organism>
<accession>A0A813P2W3</accession>
<dbReference type="Proteomes" id="UP000663844">
    <property type="component" value="Unassembled WGS sequence"/>
</dbReference>